<sequence>MDMMESMIHPALGSEAHKYRRDMQISIPEDQDEHVYPPEAVQVRNTFIHVATPDHGLDDASKHVYSCPASHMGWITKLFEDEDDLPTGSNKPVICLE</sequence>
<proteinExistence type="predicted"/>
<dbReference type="AlphaFoldDB" id="A0A812W9W7"/>
<accession>A0A812W9W7</accession>
<protein>
    <submittedName>
        <fullName evidence="1">Uncharacterized protein</fullName>
    </submittedName>
</protein>
<evidence type="ECO:0000313" key="2">
    <source>
        <dbReference type="Proteomes" id="UP000649617"/>
    </source>
</evidence>
<name>A0A812W9W7_SYMPI</name>
<reference evidence="1" key="1">
    <citation type="submission" date="2021-02" db="EMBL/GenBank/DDBJ databases">
        <authorList>
            <person name="Dougan E. K."/>
            <person name="Rhodes N."/>
            <person name="Thang M."/>
            <person name="Chan C."/>
        </authorList>
    </citation>
    <scope>NUCLEOTIDE SEQUENCE</scope>
</reference>
<feature type="non-terminal residue" evidence="1">
    <location>
        <position position="1"/>
    </location>
</feature>
<comment type="caution">
    <text evidence="1">The sequence shown here is derived from an EMBL/GenBank/DDBJ whole genome shotgun (WGS) entry which is preliminary data.</text>
</comment>
<keyword evidence="2" id="KW-1185">Reference proteome</keyword>
<evidence type="ECO:0000313" key="1">
    <source>
        <dbReference type="EMBL" id="CAE7660328.1"/>
    </source>
</evidence>
<gene>
    <name evidence="1" type="ORF">SPIL2461_LOCUS17890</name>
</gene>
<dbReference type="EMBL" id="CAJNIZ010043435">
    <property type="protein sequence ID" value="CAE7660328.1"/>
    <property type="molecule type" value="Genomic_DNA"/>
</dbReference>
<dbReference type="OrthoDB" id="428404at2759"/>
<organism evidence="1 2">
    <name type="scientific">Symbiodinium pilosum</name>
    <name type="common">Dinoflagellate</name>
    <dbReference type="NCBI Taxonomy" id="2952"/>
    <lineage>
        <taxon>Eukaryota</taxon>
        <taxon>Sar</taxon>
        <taxon>Alveolata</taxon>
        <taxon>Dinophyceae</taxon>
        <taxon>Suessiales</taxon>
        <taxon>Symbiodiniaceae</taxon>
        <taxon>Symbiodinium</taxon>
    </lineage>
</organism>
<dbReference type="Proteomes" id="UP000649617">
    <property type="component" value="Unassembled WGS sequence"/>
</dbReference>